<keyword evidence="1" id="KW-0812">Transmembrane</keyword>
<dbReference type="RefSeq" id="WP_207555138.1">
    <property type="nucleotide sequence ID" value="NZ_CP071595.1"/>
</dbReference>
<protein>
    <recommendedName>
        <fullName evidence="4">Serine/arginine repetitive matrix protein 2</fullName>
    </recommendedName>
</protein>
<keyword evidence="1" id="KW-0472">Membrane</keyword>
<sequence length="245" mass="25267">MTTPAPACPPTYPPHPGYAPPFPPPFPPAPPVAPRRTRGAVVAGVVALIVLAVGGGTAWWLTRGEDGALAGRPRVTDEAAGISYAIPEGWKHDEGKELINAFTSSITGKRTEGGSRGAGQDKGGSVVLAGRSRGVPEADLQRQVERAARSNAEFFYPDGSSTREESRPTAVSGRPAHTVVLKVNDGKGGEAHLRMTLIAVDTSRSAFLLGLTQPAGPSANKLVDAVLESATVSGPERGTGGRIPA</sequence>
<name>A0ABX7RHA5_9ACTN</name>
<dbReference type="Gene3D" id="3.40.1000.10">
    <property type="entry name" value="Mog1/PsbP, alpha/beta/alpha sandwich"/>
    <property type="match status" value="1"/>
</dbReference>
<evidence type="ECO:0008006" key="4">
    <source>
        <dbReference type="Google" id="ProtNLM"/>
    </source>
</evidence>
<dbReference type="Proteomes" id="UP000671836">
    <property type="component" value="Chromosome"/>
</dbReference>
<keyword evidence="3" id="KW-1185">Reference proteome</keyword>
<evidence type="ECO:0000256" key="1">
    <source>
        <dbReference type="SAM" id="Phobius"/>
    </source>
</evidence>
<keyword evidence="1" id="KW-1133">Transmembrane helix</keyword>
<feature type="transmembrane region" description="Helical" evidence="1">
    <location>
        <begin position="40"/>
        <end position="62"/>
    </location>
</feature>
<evidence type="ECO:0000313" key="2">
    <source>
        <dbReference type="EMBL" id="QSY47595.1"/>
    </source>
</evidence>
<organism evidence="2 3">
    <name type="scientific">Streptomyces griseocarneus</name>
    <dbReference type="NCBI Taxonomy" id="51201"/>
    <lineage>
        <taxon>Bacteria</taxon>
        <taxon>Bacillati</taxon>
        <taxon>Actinomycetota</taxon>
        <taxon>Actinomycetes</taxon>
        <taxon>Kitasatosporales</taxon>
        <taxon>Streptomycetaceae</taxon>
        <taxon>Streptomyces</taxon>
    </lineage>
</organism>
<accession>A0ABX7RHA5</accession>
<dbReference type="EMBL" id="CP071595">
    <property type="protein sequence ID" value="QSY47595.1"/>
    <property type="molecule type" value="Genomic_DNA"/>
</dbReference>
<proteinExistence type="predicted"/>
<gene>
    <name evidence="2" type="ORF">J3S04_20125</name>
</gene>
<evidence type="ECO:0000313" key="3">
    <source>
        <dbReference type="Proteomes" id="UP000671836"/>
    </source>
</evidence>
<reference evidence="2 3" key="1">
    <citation type="submission" date="2021-03" db="EMBL/GenBank/DDBJ databases">
        <title>Streptomyces strains.</title>
        <authorList>
            <person name="Lund M.B."/>
            <person name="Toerring T."/>
        </authorList>
    </citation>
    <scope>NUCLEOTIDE SEQUENCE [LARGE SCALE GENOMIC DNA]</scope>
    <source>
        <strain evidence="2 3">KCC S-1010</strain>
    </source>
</reference>